<evidence type="ECO:0000256" key="3">
    <source>
        <dbReference type="SAM" id="MobiDB-lite"/>
    </source>
</evidence>
<sequence length="226" mass="24665">MTIPTSQQPDPPARDAATPGLPRRTSTVQILRAAEELFARHGLGGTTMAAIADAAGLPKANLHYYFGSKDMLYRAVLEDILSTWLGDADIWIVTGRTPSEGLTGYIRAKMAWTRARADASRIFAGELLAGGHQIRHFLGFNLRAHVQRMEQVFAYWAQAGLMQPVSAPHLLFCIWAMTQSYADFSPQMEAVLGRGSGLRPDDYEAAVTMILRMVLAGCAIGETEVA</sequence>
<reference evidence="5 6" key="1">
    <citation type="journal article" date="2014" name="World J. Microbiol. Biotechnol.">
        <title>Biodiversity and physiological characteristics of Antarctic and Arctic lichens-associated bacteria.</title>
        <authorList>
            <person name="Lee Y.M."/>
            <person name="Kim E.H."/>
            <person name="Lee H.K."/>
            <person name="Hong S.G."/>
        </authorList>
    </citation>
    <scope>NUCLEOTIDE SEQUENCE [LARGE SCALE GENOMIC DNA]</scope>
    <source>
        <strain evidence="5 6">PAMC 26569</strain>
    </source>
</reference>
<feature type="domain" description="HTH tetR-type" evidence="4">
    <location>
        <begin position="24"/>
        <end position="84"/>
    </location>
</feature>
<dbReference type="EMBL" id="CP053708">
    <property type="protein sequence ID" value="QKE90747.1"/>
    <property type="molecule type" value="Genomic_DNA"/>
</dbReference>
<keyword evidence="1 2" id="KW-0238">DNA-binding</keyword>
<dbReference type="InterPro" id="IPR036271">
    <property type="entry name" value="Tet_transcr_reg_TetR-rel_C_sf"/>
</dbReference>
<dbReference type="Gene3D" id="1.10.10.60">
    <property type="entry name" value="Homeodomain-like"/>
    <property type="match status" value="1"/>
</dbReference>
<proteinExistence type="predicted"/>
<dbReference type="GO" id="GO:0000976">
    <property type="term" value="F:transcription cis-regulatory region binding"/>
    <property type="evidence" value="ECO:0007669"/>
    <property type="project" value="TreeGrafter"/>
</dbReference>
<dbReference type="PRINTS" id="PR00455">
    <property type="entry name" value="HTHTETR"/>
</dbReference>
<dbReference type="InterPro" id="IPR009057">
    <property type="entry name" value="Homeodomain-like_sf"/>
</dbReference>
<dbReference type="KEGG" id="lck:HN018_12480"/>
<dbReference type="Proteomes" id="UP000500767">
    <property type="component" value="Chromosome"/>
</dbReference>
<dbReference type="InterPro" id="IPR050109">
    <property type="entry name" value="HTH-type_TetR-like_transc_reg"/>
</dbReference>
<keyword evidence="6" id="KW-1185">Reference proteome</keyword>
<protein>
    <submittedName>
        <fullName evidence="5">TetR family transcriptional regulator</fullName>
    </submittedName>
</protein>
<organism evidence="5 6">
    <name type="scientific">Lichenicola cladoniae</name>
    <dbReference type="NCBI Taxonomy" id="1484109"/>
    <lineage>
        <taxon>Bacteria</taxon>
        <taxon>Pseudomonadati</taxon>
        <taxon>Pseudomonadota</taxon>
        <taxon>Alphaproteobacteria</taxon>
        <taxon>Acetobacterales</taxon>
        <taxon>Acetobacteraceae</taxon>
        <taxon>Lichenicola</taxon>
    </lineage>
</organism>
<evidence type="ECO:0000259" key="4">
    <source>
        <dbReference type="PROSITE" id="PS50977"/>
    </source>
</evidence>
<dbReference type="Gene3D" id="1.10.357.10">
    <property type="entry name" value="Tetracycline Repressor, domain 2"/>
    <property type="match status" value="1"/>
</dbReference>
<feature type="region of interest" description="Disordered" evidence="3">
    <location>
        <begin position="1"/>
        <end position="23"/>
    </location>
</feature>
<dbReference type="PROSITE" id="PS50977">
    <property type="entry name" value="HTH_TETR_2"/>
    <property type="match status" value="1"/>
</dbReference>
<dbReference type="SUPFAM" id="SSF48498">
    <property type="entry name" value="Tetracyclin repressor-like, C-terminal domain"/>
    <property type="match status" value="1"/>
</dbReference>
<evidence type="ECO:0000313" key="6">
    <source>
        <dbReference type="Proteomes" id="UP000500767"/>
    </source>
</evidence>
<dbReference type="PANTHER" id="PTHR30055:SF196">
    <property type="entry name" value="HTH-TYPE TRANSCRIPTIONAL REGULATOR RUTR"/>
    <property type="match status" value="1"/>
</dbReference>
<dbReference type="PANTHER" id="PTHR30055">
    <property type="entry name" value="HTH-TYPE TRANSCRIPTIONAL REGULATOR RUTR"/>
    <property type="match status" value="1"/>
</dbReference>
<evidence type="ECO:0000313" key="5">
    <source>
        <dbReference type="EMBL" id="QKE90747.1"/>
    </source>
</evidence>
<dbReference type="InterPro" id="IPR001647">
    <property type="entry name" value="HTH_TetR"/>
</dbReference>
<dbReference type="Pfam" id="PF00440">
    <property type="entry name" value="TetR_N"/>
    <property type="match status" value="1"/>
</dbReference>
<accession>A0A6M8HR60</accession>
<dbReference type="SUPFAM" id="SSF46689">
    <property type="entry name" value="Homeodomain-like"/>
    <property type="match status" value="1"/>
</dbReference>
<gene>
    <name evidence="5" type="ORF">HN018_12480</name>
</gene>
<evidence type="ECO:0000256" key="2">
    <source>
        <dbReference type="PROSITE-ProRule" id="PRU00335"/>
    </source>
</evidence>
<dbReference type="AlphaFoldDB" id="A0A6M8HR60"/>
<evidence type="ECO:0000256" key="1">
    <source>
        <dbReference type="ARBA" id="ARBA00023125"/>
    </source>
</evidence>
<feature type="DNA-binding region" description="H-T-H motif" evidence="2">
    <location>
        <begin position="47"/>
        <end position="66"/>
    </location>
</feature>
<dbReference type="GO" id="GO:0045892">
    <property type="term" value="P:negative regulation of DNA-templated transcription"/>
    <property type="evidence" value="ECO:0007669"/>
    <property type="project" value="InterPro"/>
</dbReference>
<name>A0A6M8HR60_9PROT</name>
<dbReference type="GO" id="GO:0003700">
    <property type="term" value="F:DNA-binding transcription factor activity"/>
    <property type="evidence" value="ECO:0007669"/>
    <property type="project" value="TreeGrafter"/>
</dbReference>
<dbReference type="Pfam" id="PF08362">
    <property type="entry name" value="TetR_C_3"/>
    <property type="match status" value="1"/>
</dbReference>
<dbReference type="InterPro" id="IPR013573">
    <property type="entry name" value="Tscrpt_reg_YcdC_C"/>
</dbReference>
<dbReference type="RefSeq" id="WP_171836372.1">
    <property type="nucleotide sequence ID" value="NZ_CP053708.1"/>
</dbReference>